<reference evidence="4 5" key="1">
    <citation type="journal article" date="2015" name="Genome Announc.">
        <title>Expanding the biotechnology potential of lactobacilli through comparative genomics of 213 strains and associated genera.</title>
        <authorList>
            <person name="Sun Z."/>
            <person name="Harris H.M."/>
            <person name="McCann A."/>
            <person name="Guo C."/>
            <person name="Argimon S."/>
            <person name="Zhang W."/>
            <person name="Yang X."/>
            <person name="Jeffery I.B."/>
            <person name="Cooney J.C."/>
            <person name="Kagawa T.F."/>
            <person name="Liu W."/>
            <person name="Song Y."/>
            <person name="Salvetti E."/>
            <person name="Wrobel A."/>
            <person name="Rasinkangas P."/>
            <person name="Parkhill J."/>
            <person name="Rea M.C."/>
            <person name="O'Sullivan O."/>
            <person name="Ritari J."/>
            <person name="Douillard F.P."/>
            <person name="Paul Ross R."/>
            <person name="Yang R."/>
            <person name="Briner A.E."/>
            <person name="Felis G.E."/>
            <person name="de Vos W.M."/>
            <person name="Barrangou R."/>
            <person name="Klaenhammer T.R."/>
            <person name="Caufield P.W."/>
            <person name="Cui Y."/>
            <person name="Zhang H."/>
            <person name="O'Toole P.W."/>
        </authorList>
    </citation>
    <scope>NUCLEOTIDE SEQUENCE [LARGE SCALE GENOMIC DNA]</scope>
    <source>
        <strain evidence="4 5">DSM 5661</strain>
    </source>
</reference>
<dbReference type="NCBIfam" id="TIGR00532">
    <property type="entry name" value="HMG_CoA_R_NAD"/>
    <property type="match status" value="1"/>
</dbReference>
<dbReference type="InterPro" id="IPR004553">
    <property type="entry name" value="HMG_CoA_Rdtase_bac-typ"/>
</dbReference>
<dbReference type="EC" id="1.1.1.88" evidence="3"/>
<dbReference type="PANTHER" id="PTHR10572:SF24">
    <property type="entry name" value="3-HYDROXY-3-METHYLGLUTARYL-COENZYME A REDUCTASE"/>
    <property type="match status" value="1"/>
</dbReference>
<dbReference type="Gene3D" id="3.90.770.10">
    <property type="entry name" value="3-hydroxy-3-methylglutaryl-coenzyme A Reductase, Chain A, domain 2"/>
    <property type="match status" value="2"/>
</dbReference>
<evidence type="ECO:0000256" key="1">
    <source>
        <dbReference type="ARBA" id="ARBA00007661"/>
    </source>
</evidence>
<dbReference type="SUPFAM" id="SSF55035">
    <property type="entry name" value="NAD-binding domain of HMG-CoA reductase"/>
    <property type="match status" value="1"/>
</dbReference>
<dbReference type="PROSITE" id="PS50065">
    <property type="entry name" value="HMG_COA_REDUCTASE_4"/>
    <property type="match status" value="1"/>
</dbReference>
<dbReference type="PANTHER" id="PTHR10572">
    <property type="entry name" value="3-HYDROXY-3-METHYLGLUTARYL-COENZYME A REDUCTASE"/>
    <property type="match status" value="1"/>
</dbReference>
<evidence type="ECO:0000313" key="5">
    <source>
        <dbReference type="Proteomes" id="UP000051223"/>
    </source>
</evidence>
<dbReference type="OrthoDB" id="9764892at2"/>
<dbReference type="eggNOG" id="COG1257">
    <property type="taxonomic scope" value="Bacteria"/>
</dbReference>
<dbReference type="Gene3D" id="1.10.8.660">
    <property type="match status" value="1"/>
</dbReference>
<gene>
    <name evidence="4" type="ORF">FC39_GL000190</name>
</gene>
<protein>
    <recommendedName>
        <fullName evidence="3">3-hydroxy-3-methylglutaryl coenzyme A reductase</fullName>
        <shortName evidence="3">HMG-CoA reductase</shortName>
        <ecNumber evidence="3">1.1.1.88</ecNumber>
    </recommendedName>
</protein>
<comment type="pathway">
    <text evidence="3">Metabolic intermediate metabolism; (R)-mevalonate degradation; (S)-3-hydroxy-3-methylglutaryl-CoA from (R)-mevalonate: step 1/1.</text>
</comment>
<keyword evidence="3" id="KW-0520">NAD</keyword>
<dbReference type="Pfam" id="PF00368">
    <property type="entry name" value="HMG-CoA_red"/>
    <property type="match status" value="1"/>
</dbReference>
<dbReference type="PRINTS" id="PR00071">
    <property type="entry name" value="HMGCOARDTASE"/>
</dbReference>
<dbReference type="PATRIC" id="fig|1423754.3.peg.201"/>
<dbReference type="InterPro" id="IPR009029">
    <property type="entry name" value="HMG_CoA_Rdtase_sub-bd_dom_sf"/>
</dbReference>
<dbReference type="Proteomes" id="UP000051223">
    <property type="component" value="Unassembled WGS sequence"/>
</dbReference>
<dbReference type="UniPathway" id="UPA00257">
    <property type="reaction ID" value="UER00367"/>
</dbReference>
<dbReference type="AlphaFoldDB" id="A0A0R1YEC9"/>
<accession>A0A0R1YEC9</accession>
<dbReference type="GO" id="GO:0004420">
    <property type="term" value="F:hydroxymethylglutaryl-CoA reductase (NADPH) activity"/>
    <property type="evidence" value="ECO:0007669"/>
    <property type="project" value="InterPro"/>
</dbReference>
<comment type="similarity">
    <text evidence="1 3">Belongs to the HMG-CoA reductase family.</text>
</comment>
<dbReference type="RefSeq" id="WP_025080590.1">
    <property type="nucleotide sequence ID" value="NZ_AZGI01000011.1"/>
</dbReference>
<dbReference type="SUPFAM" id="SSF56542">
    <property type="entry name" value="Substrate-binding domain of HMG-CoA reductase"/>
    <property type="match status" value="1"/>
</dbReference>
<dbReference type="InterPro" id="IPR023074">
    <property type="entry name" value="HMG_CoA_Rdtase_cat_sf"/>
</dbReference>
<keyword evidence="2 3" id="KW-0560">Oxidoreductase</keyword>
<comment type="catalytic activity">
    <reaction evidence="3">
        <text>(R)-mevalonate + 2 NAD(+) + CoA = (3S)-3-hydroxy-3-methylglutaryl-CoA + 2 NADH + 2 H(+)</text>
        <dbReference type="Rhea" id="RHEA:14833"/>
        <dbReference type="ChEBI" id="CHEBI:15378"/>
        <dbReference type="ChEBI" id="CHEBI:36464"/>
        <dbReference type="ChEBI" id="CHEBI:43074"/>
        <dbReference type="ChEBI" id="CHEBI:57287"/>
        <dbReference type="ChEBI" id="CHEBI:57540"/>
        <dbReference type="ChEBI" id="CHEBI:57945"/>
        <dbReference type="EC" id="1.1.1.88"/>
    </reaction>
</comment>
<dbReference type="STRING" id="1423754.FC39_GL000190"/>
<organism evidence="4 5">
    <name type="scientific">Lactobacillus hamsteri DSM 5661 = JCM 6256</name>
    <dbReference type="NCBI Taxonomy" id="1423754"/>
    <lineage>
        <taxon>Bacteria</taxon>
        <taxon>Bacillati</taxon>
        <taxon>Bacillota</taxon>
        <taxon>Bacilli</taxon>
        <taxon>Lactobacillales</taxon>
        <taxon>Lactobacillaceae</taxon>
        <taxon>Lactobacillus</taxon>
    </lineage>
</organism>
<proteinExistence type="inferred from homology"/>
<keyword evidence="5" id="KW-1185">Reference proteome</keyword>
<sequence length="406" mass="44282">MKFYQLKPEERRKILTEEGIKLEQVDSELLTRLNQLSENVIGSLTLPLGVVQNLIVNGKSYWVPMATEEPSVVAAANHGANIFSKNGGVISHSKRDGIYGQIVMKISDNFQISELENKTPILIEETNKEFASLVRHGGGLRKISAQVKEDNLLYLRVLVDPAEAMGANKTNAILEFLAKKLLVISGIEEKLFAILSNYPSQLTTAKVELNFASVGGKEVAKRIVLLSKIAKEDVYRATTNNKGIMNGVDAVLLATGNDYRAIEAGCGALASRSGQYCSLSEWQIEDDKLVGKLTLPMAIGTVGGSISARKDVKQSYNILGQTIDVQTLADIITSIGLANNLAAILAISTVGIQEGHMKLQARNLVANLNASDEEKDIVMKKLIANKTYTKEFARKILKDLQGKENK</sequence>
<dbReference type="CDD" id="cd00644">
    <property type="entry name" value="HMG-CoA_reductase_classII"/>
    <property type="match status" value="1"/>
</dbReference>
<dbReference type="GO" id="GO:0140643">
    <property type="term" value="F:hydroxymethylglutaryl-CoA reductase (NADH) activity"/>
    <property type="evidence" value="ECO:0007669"/>
    <property type="project" value="UniProtKB-EC"/>
</dbReference>
<evidence type="ECO:0000256" key="2">
    <source>
        <dbReference type="ARBA" id="ARBA00023002"/>
    </source>
</evidence>
<dbReference type="InterPro" id="IPR002202">
    <property type="entry name" value="HMG_CoA_Rdtase"/>
</dbReference>
<evidence type="ECO:0000313" key="4">
    <source>
        <dbReference type="EMBL" id="KRM40706.1"/>
    </source>
</evidence>
<dbReference type="EMBL" id="AZGI01000011">
    <property type="protein sequence ID" value="KRM40706.1"/>
    <property type="molecule type" value="Genomic_DNA"/>
</dbReference>
<evidence type="ECO:0000256" key="3">
    <source>
        <dbReference type="RuleBase" id="RU361219"/>
    </source>
</evidence>
<dbReference type="GO" id="GO:0015936">
    <property type="term" value="P:coenzyme A metabolic process"/>
    <property type="evidence" value="ECO:0007669"/>
    <property type="project" value="InterPro"/>
</dbReference>
<comment type="caution">
    <text evidence="4">The sequence shown here is derived from an EMBL/GenBank/DDBJ whole genome shotgun (WGS) entry which is preliminary data.</text>
</comment>
<name>A0A0R1YEC9_9LACO</name>
<dbReference type="InterPro" id="IPR009023">
    <property type="entry name" value="HMG_CoA_Rdtase_NAD(P)-bd_sf"/>
</dbReference>